<dbReference type="PANTHER" id="PTHR43048:SF3">
    <property type="entry name" value="METHYLMALONYL-COA EPIMERASE, MITOCHONDRIAL"/>
    <property type="match status" value="1"/>
</dbReference>
<sequence length="154" mass="17370">MAYTLVFYNTFKKSFSYFYPMNKIEHIGIAVKDLEKSNALFASLFGEAHYKIEEVASEGVKTSFFKSGPNKIELLEASNPNSPIAKFIEKKGEGIHHIAFAVDNIKEEIKRLQNEGFIVLNETPKKGADNKLVAFLHPKTTNGVLIELCQEIEE</sequence>
<evidence type="ECO:0000313" key="4">
    <source>
        <dbReference type="EMBL" id="TDQ21923.1"/>
    </source>
</evidence>
<keyword evidence="2" id="KW-0479">Metal-binding</keyword>
<dbReference type="Proteomes" id="UP000295390">
    <property type="component" value="Unassembled WGS sequence"/>
</dbReference>
<evidence type="ECO:0000259" key="3">
    <source>
        <dbReference type="PROSITE" id="PS51819"/>
    </source>
</evidence>
<organism evidence="4 5">
    <name type="scientific">Tenacibaculum caenipelagi</name>
    <dbReference type="NCBI Taxonomy" id="1325435"/>
    <lineage>
        <taxon>Bacteria</taxon>
        <taxon>Pseudomonadati</taxon>
        <taxon>Bacteroidota</taxon>
        <taxon>Flavobacteriia</taxon>
        <taxon>Flavobacteriales</taxon>
        <taxon>Flavobacteriaceae</taxon>
        <taxon>Tenacibaculum</taxon>
    </lineage>
</organism>
<dbReference type="InterPro" id="IPR017515">
    <property type="entry name" value="MeMalonyl-CoA_epimerase"/>
</dbReference>
<comment type="caution">
    <text evidence="4">The sequence shown here is derived from an EMBL/GenBank/DDBJ whole genome shotgun (WGS) entry which is preliminary data.</text>
</comment>
<proteinExistence type="inferred from homology"/>
<dbReference type="InterPro" id="IPR051785">
    <property type="entry name" value="MMCE/EMCE_epimerase"/>
</dbReference>
<reference evidence="4 5" key="1">
    <citation type="submission" date="2019-03" db="EMBL/GenBank/DDBJ databases">
        <title>Genomic Encyclopedia of Type Strains, Phase III (KMG-III): the genomes of soil and plant-associated and newly described type strains.</title>
        <authorList>
            <person name="Whitman W."/>
        </authorList>
    </citation>
    <scope>NUCLEOTIDE SEQUENCE [LARGE SCALE GENOMIC DNA]</scope>
    <source>
        <strain evidence="4 5">CECT 8283</strain>
    </source>
</reference>
<comment type="similarity">
    <text evidence="1">Belongs to the methylmalonyl-CoA epimerase family.</text>
</comment>
<evidence type="ECO:0000313" key="5">
    <source>
        <dbReference type="Proteomes" id="UP000295390"/>
    </source>
</evidence>
<evidence type="ECO:0000256" key="1">
    <source>
        <dbReference type="ARBA" id="ARBA00009308"/>
    </source>
</evidence>
<dbReference type="GO" id="GO:0046491">
    <property type="term" value="P:L-methylmalonyl-CoA metabolic process"/>
    <property type="evidence" value="ECO:0007669"/>
    <property type="project" value="TreeGrafter"/>
</dbReference>
<dbReference type="InterPro" id="IPR029068">
    <property type="entry name" value="Glyas_Bleomycin-R_OHBP_Dase"/>
</dbReference>
<dbReference type="PROSITE" id="PS51819">
    <property type="entry name" value="VOC"/>
    <property type="match status" value="1"/>
</dbReference>
<dbReference type="GO" id="GO:0046872">
    <property type="term" value="F:metal ion binding"/>
    <property type="evidence" value="ECO:0007669"/>
    <property type="project" value="UniProtKB-KW"/>
</dbReference>
<dbReference type="CDD" id="cd07249">
    <property type="entry name" value="MMCE"/>
    <property type="match status" value="1"/>
</dbReference>
<gene>
    <name evidence="4" type="ORF">DFQ07_3019</name>
</gene>
<protein>
    <submittedName>
        <fullName evidence="4">Methylmalonyl-CoA epimerase</fullName>
    </submittedName>
</protein>
<dbReference type="SUPFAM" id="SSF54593">
    <property type="entry name" value="Glyoxalase/Bleomycin resistance protein/Dihydroxybiphenyl dioxygenase"/>
    <property type="match status" value="1"/>
</dbReference>
<dbReference type="NCBIfam" id="TIGR03081">
    <property type="entry name" value="metmalonyl_epim"/>
    <property type="match status" value="1"/>
</dbReference>
<dbReference type="EMBL" id="SNYH01000007">
    <property type="protein sequence ID" value="TDQ21923.1"/>
    <property type="molecule type" value="Genomic_DNA"/>
</dbReference>
<dbReference type="InterPro" id="IPR037523">
    <property type="entry name" value="VOC_core"/>
</dbReference>
<keyword evidence="5" id="KW-1185">Reference proteome</keyword>
<dbReference type="GO" id="GO:0004493">
    <property type="term" value="F:methylmalonyl-CoA epimerase activity"/>
    <property type="evidence" value="ECO:0007669"/>
    <property type="project" value="TreeGrafter"/>
</dbReference>
<accession>A0A4R6T9N4</accession>
<dbReference type="AlphaFoldDB" id="A0A4R6T9N4"/>
<evidence type="ECO:0000256" key="2">
    <source>
        <dbReference type="ARBA" id="ARBA00022723"/>
    </source>
</evidence>
<dbReference type="PANTHER" id="PTHR43048">
    <property type="entry name" value="METHYLMALONYL-COA EPIMERASE"/>
    <property type="match status" value="1"/>
</dbReference>
<name>A0A4R6T9N4_9FLAO</name>
<dbReference type="Gene3D" id="3.10.180.10">
    <property type="entry name" value="2,3-Dihydroxybiphenyl 1,2-Dioxygenase, domain 1"/>
    <property type="match status" value="1"/>
</dbReference>
<dbReference type="Pfam" id="PF13669">
    <property type="entry name" value="Glyoxalase_4"/>
    <property type="match status" value="1"/>
</dbReference>
<feature type="domain" description="VOC" evidence="3">
    <location>
        <begin position="23"/>
        <end position="151"/>
    </location>
</feature>